<keyword evidence="1" id="KW-0443">Lipid metabolism</keyword>
<name>A0A6C0HCF7_9ZZZZ</name>
<sequence>MIKDYVKKLVENIPITETKETMQTFDIILDGGVFNGSYQIGSLYFLKELENQNIVKIERISCCSVGAFCALLYYTDNLDLSLDFYSIFSNYFIKNKNIAFLHNYIDSKLFPLLPRNLYKKLSNKFYISYYDLKNQKKVIRKSYKSNSDLLKCIKRTTFLPYFIDGSPIYEKRYIDGLTPYIFKFKSNKKILYIDLFGLDKINYVFSIRNEKINIHRILAGILDIHLFFIKQTNTQMCSCVNKWSLLLWTKNHIIKYAIEKIIVYTLLFYIWILQFIPIQFKDSLIGKIANRIFGVVYESLIEHYCI</sequence>
<evidence type="ECO:0000256" key="1">
    <source>
        <dbReference type="ARBA" id="ARBA00023098"/>
    </source>
</evidence>
<dbReference type="GO" id="GO:0055088">
    <property type="term" value="P:lipid homeostasis"/>
    <property type="evidence" value="ECO:0007669"/>
    <property type="project" value="TreeGrafter"/>
</dbReference>
<dbReference type="InterPro" id="IPR016035">
    <property type="entry name" value="Acyl_Trfase/lysoPLipase"/>
</dbReference>
<organism evidence="4">
    <name type="scientific">viral metagenome</name>
    <dbReference type="NCBI Taxonomy" id="1070528"/>
    <lineage>
        <taxon>unclassified sequences</taxon>
        <taxon>metagenomes</taxon>
        <taxon>organismal metagenomes</taxon>
    </lineage>
</organism>
<dbReference type="Gene3D" id="3.40.1090.10">
    <property type="entry name" value="Cytosolic phospholipase A2 catalytic domain"/>
    <property type="match status" value="1"/>
</dbReference>
<protein>
    <recommendedName>
        <fullName evidence="3">PNPLA domain-containing protein</fullName>
    </recommendedName>
</protein>
<dbReference type="GO" id="GO:0004806">
    <property type="term" value="F:triacylglycerol lipase activity"/>
    <property type="evidence" value="ECO:0007669"/>
    <property type="project" value="TreeGrafter"/>
</dbReference>
<evidence type="ECO:0000259" key="3">
    <source>
        <dbReference type="Pfam" id="PF01734"/>
    </source>
</evidence>
<dbReference type="GO" id="GO:0016020">
    <property type="term" value="C:membrane"/>
    <property type="evidence" value="ECO:0007669"/>
    <property type="project" value="TreeGrafter"/>
</dbReference>
<feature type="transmembrane region" description="Helical" evidence="2">
    <location>
        <begin position="261"/>
        <end position="280"/>
    </location>
</feature>
<dbReference type="InterPro" id="IPR033562">
    <property type="entry name" value="PLPL"/>
</dbReference>
<evidence type="ECO:0000256" key="2">
    <source>
        <dbReference type="SAM" id="Phobius"/>
    </source>
</evidence>
<dbReference type="GO" id="GO:0005737">
    <property type="term" value="C:cytoplasm"/>
    <property type="evidence" value="ECO:0007669"/>
    <property type="project" value="TreeGrafter"/>
</dbReference>
<reference evidence="4" key="1">
    <citation type="journal article" date="2020" name="Nature">
        <title>Giant virus diversity and host interactions through global metagenomics.</title>
        <authorList>
            <person name="Schulz F."/>
            <person name="Roux S."/>
            <person name="Paez-Espino D."/>
            <person name="Jungbluth S."/>
            <person name="Walsh D.A."/>
            <person name="Denef V.J."/>
            <person name="McMahon K.D."/>
            <person name="Konstantinidis K.T."/>
            <person name="Eloe-Fadrosh E.A."/>
            <person name="Kyrpides N.C."/>
            <person name="Woyke T."/>
        </authorList>
    </citation>
    <scope>NUCLEOTIDE SEQUENCE</scope>
    <source>
        <strain evidence="4">GVMAG-M-3300023179-91</strain>
    </source>
</reference>
<dbReference type="SUPFAM" id="SSF52151">
    <property type="entry name" value="FabD/lysophospholipase-like"/>
    <property type="match status" value="1"/>
</dbReference>
<dbReference type="EMBL" id="MN739930">
    <property type="protein sequence ID" value="QHT78281.1"/>
    <property type="molecule type" value="Genomic_DNA"/>
</dbReference>
<keyword evidence="2" id="KW-1133">Transmembrane helix</keyword>
<dbReference type="GO" id="GO:0005811">
    <property type="term" value="C:lipid droplet"/>
    <property type="evidence" value="ECO:0007669"/>
    <property type="project" value="TreeGrafter"/>
</dbReference>
<evidence type="ECO:0000313" key="4">
    <source>
        <dbReference type="EMBL" id="QHT78281.1"/>
    </source>
</evidence>
<dbReference type="PANTHER" id="PTHR12406:SF7">
    <property type="entry name" value="PATATIN-LIKE PHOSPHOLIPASE DOMAIN-CONTAINING PROTEIN 4"/>
    <property type="match status" value="1"/>
</dbReference>
<dbReference type="GO" id="GO:0019433">
    <property type="term" value="P:triglyceride catabolic process"/>
    <property type="evidence" value="ECO:0007669"/>
    <property type="project" value="TreeGrafter"/>
</dbReference>
<dbReference type="PANTHER" id="PTHR12406">
    <property type="entry name" value="CALCIUM-INDEPENDENT PHOSPHOLIPASE A2 IPLA2 -RELATED"/>
    <property type="match status" value="1"/>
</dbReference>
<keyword evidence="2" id="KW-0472">Membrane</keyword>
<proteinExistence type="predicted"/>
<dbReference type="InterPro" id="IPR002641">
    <property type="entry name" value="PNPLA_dom"/>
</dbReference>
<dbReference type="Pfam" id="PF01734">
    <property type="entry name" value="Patatin"/>
    <property type="match status" value="1"/>
</dbReference>
<keyword evidence="2" id="KW-0812">Transmembrane</keyword>
<accession>A0A6C0HCF7</accession>
<dbReference type="AlphaFoldDB" id="A0A6C0HCF7"/>
<feature type="domain" description="PNPLA" evidence="3">
    <location>
        <begin position="28"/>
        <end position="176"/>
    </location>
</feature>